<protein>
    <submittedName>
        <fullName evidence="3">Bifunctional oligoribonuclease/PAP phosphatase NrnA</fullName>
    </submittedName>
</protein>
<dbReference type="InterPro" id="IPR051319">
    <property type="entry name" value="Oligoribo/pAp-PDE_c-di-AMP_PDE"/>
</dbReference>
<dbReference type="KEGG" id="tbk:HF295_05960"/>
<reference evidence="3 4" key="1">
    <citation type="submission" date="2020-04" db="EMBL/GenBank/DDBJ databases">
        <authorList>
            <person name="Zheng R.K."/>
            <person name="Sun C.M."/>
        </authorList>
    </citation>
    <scope>NUCLEOTIDE SEQUENCE [LARGE SCALE GENOMIC DNA]</scope>
    <source>
        <strain evidence="4">zrk29</strain>
    </source>
</reference>
<dbReference type="EMBL" id="CP051151">
    <property type="protein sequence ID" value="QLY40415.1"/>
    <property type="molecule type" value="Genomic_DNA"/>
</dbReference>
<proteinExistence type="predicted"/>
<gene>
    <name evidence="3" type="ORF">HF295_05960</name>
</gene>
<dbReference type="GO" id="GO:0003676">
    <property type="term" value="F:nucleic acid binding"/>
    <property type="evidence" value="ECO:0007669"/>
    <property type="project" value="InterPro"/>
</dbReference>
<accession>A0A7L6N5Z1</accession>
<dbReference type="Pfam" id="PF02272">
    <property type="entry name" value="DHHA1"/>
    <property type="match status" value="1"/>
</dbReference>
<dbReference type="AlphaFoldDB" id="A0A7L6N5Z1"/>
<sequence>MVEKLFEYIEQYESIVIARHKNPDLDAYGSQFGLYYALKAQYPHKNFYIVGDSNSLNYFGDFHVIPIELRNKSLVIILDTVAKQMLDQVDYLNYDTLVLVDHHRNDPDIDHDLYIRDTNASSTAEMVAEMLLNQNIDINLDSAKALYMGILGDTGRFRFNSTTSKTFLIASKLLESGINIQEIHDLVYLESFEDKKIKSVFFESVELTKKHVAYRKNTKEFLDKYNLNAHYVSRGLIGQMAGIKEIPIWVNFTYDPEEDHIKCELRSRDYEVLKVAKKYGGGGHLLACGCSVDTWDQTDLILKDLDKLLEEEEK</sequence>
<dbReference type="Gene3D" id="3.10.310.30">
    <property type="match status" value="1"/>
</dbReference>
<evidence type="ECO:0000313" key="3">
    <source>
        <dbReference type="EMBL" id="QLY40415.1"/>
    </source>
</evidence>
<dbReference type="PANTHER" id="PTHR47618:SF1">
    <property type="entry name" value="BIFUNCTIONAL OLIGORIBONUCLEASE AND PAP PHOSPHATASE NRNA"/>
    <property type="match status" value="1"/>
</dbReference>
<dbReference type="RefSeq" id="WP_312031252.1">
    <property type="nucleotide sequence ID" value="NZ_CP051151.1"/>
</dbReference>
<feature type="domain" description="DHHA1" evidence="2">
    <location>
        <begin position="233"/>
        <end position="311"/>
    </location>
</feature>
<evidence type="ECO:0000259" key="2">
    <source>
        <dbReference type="Pfam" id="PF02272"/>
    </source>
</evidence>
<name>A0A7L6N5Z1_9MOLU</name>
<feature type="domain" description="DDH" evidence="1">
    <location>
        <begin position="14"/>
        <end position="150"/>
    </location>
</feature>
<evidence type="ECO:0000259" key="1">
    <source>
        <dbReference type="Pfam" id="PF01368"/>
    </source>
</evidence>
<dbReference type="SUPFAM" id="SSF64182">
    <property type="entry name" value="DHH phosphoesterases"/>
    <property type="match status" value="1"/>
</dbReference>
<dbReference type="Gene3D" id="3.90.1640.10">
    <property type="entry name" value="inorganic pyrophosphatase (n-terminal core)"/>
    <property type="match status" value="1"/>
</dbReference>
<dbReference type="InterPro" id="IPR038763">
    <property type="entry name" value="DHH_sf"/>
</dbReference>
<organism evidence="3 4">
    <name type="scientific">Hujiaoplasma nucleasis</name>
    <dbReference type="NCBI Taxonomy" id="2725268"/>
    <lineage>
        <taxon>Bacteria</taxon>
        <taxon>Bacillati</taxon>
        <taxon>Mycoplasmatota</taxon>
        <taxon>Mollicutes</taxon>
        <taxon>Candidatus Izemoplasmatales</taxon>
        <taxon>Hujiaoplasmataceae</taxon>
        <taxon>Hujiaoplasma</taxon>
    </lineage>
</organism>
<dbReference type="Proteomes" id="UP000512167">
    <property type="component" value="Chromosome"/>
</dbReference>
<dbReference type="InterPro" id="IPR003156">
    <property type="entry name" value="DHHA1_dom"/>
</dbReference>
<dbReference type="Pfam" id="PF01368">
    <property type="entry name" value="DHH"/>
    <property type="match status" value="1"/>
</dbReference>
<dbReference type="InterPro" id="IPR001667">
    <property type="entry name" value="DDH_dom"/>
</dbReference>
<keyword evidence="4" id="KW-1185">Reference proteome</keyword>
<evidence type="ECO:0000313" key="4">
    <source>
        <dbReference type="Proteomes" id="UP000512167"/>
    </source>
</evidence>
<dbReference type="PANTHER" id="PTHR47618">
    <property type="entry name" value="BIFUNCTIONAL OLIGORIBONUCLEASE AND PAP PHOSPHATASE NRNA"/>
    <property type="match status" value="1"/>
</dbReference>